<proteinExistence type="predicted"/>
<sequence>MSLNLSRQDVINTMRTNFINPRAADSVIVLAILLAVDAEPGNDADYGQLAALVSRVVMDINHGQVNQK</sequence>
<evidence type="ECO:0000313" key="2">
    <source>
        <dbReference type="Proteomes" id="UP001165275"/>
    </source>
</evidence>
<gene>
    <name evidence="1" type="ORF">KAJ71_20410</name>
</gene>
<protein>
    <submittedName>
        <fullName evidence="1">Uncharacterized protein</fullName>
    </submittedName>
</protein>
<accession>A0ABT0KH50</accession>
<comment type="caution">
    <text evidence="1">The sequence shown here is derived from an EMBL/GenBank/DDBJ whole genome shotgun (WGS) entry which is preliminary data.</text>
</comment>
<dbReference type="RefSeq" id="WP_248947364.1">
    <property type="nucleotide sequence ID" value="NZ_CBCSGY010000016.1"/>
</dbReference>
<dbReference type="EMBL" id="JAGQDC010000021">
    <property type="protein sequence ID" value="MCL1031361.1"/>
    <property type="molecule type" value="Genomic_DNA"/>
</dbReference>
<dbReference type="Proteomes" id="UP001165275">
    <property type="component" value="Unassembled WGS sequence"/>
</dbReference>
<evidence type="ECO:0000313" key="1">
    <source>
        <dbReference type="EMBL" id="MCL1031361.1"/>
    </source>
</evidence>
<name>A0ABT0KH50_9GAMM</name>
<organism evidence="1 2">
    <name type="scientific">Serratia silvae</name>
    <dbReference type="NCBI Taxonomy" id="2824122"/>
    <lineage>
        <taxon>Bacteria</taxon>
        <taxon>Pseudomonadati</taxon>
        <taxon>Pseudomonadota</taxon>
        <taxon>Gammaproteobacteria</taxon>
        <taxon>Enterobacterales</taxon>
        <taxon>Yersiniaceae</taxon>
        <taxon>Serratia</taxon>
    </lineage>
</organism>
<reference evidence="1" key="1">
    <citation type="submission" date="2021-04" db="EMBL/GenBank/DDBJ databases">
        <title>Genome sequence of Serratia sp. arafor3.</title>
        <authorList>
            <person name="Besaury L."/>
        </authorList>
    </citation>
    <scope>NUCLEOTIDE SEQUENCE</scope>
    <source>
        <strain evidence="1">Arafor3</strain>
    </source>
</reference>
<keyword evidence="2" id="KW-1185">Reference proteome</keyword>